<feature type="transmembrane region" description="Helical" evidence="6">
    <location>
        <begin position="95"/>
        <end position="113"/>
    </location>
</feature>
<dbReference type="FunFam" id="3.20.20.450:FF:000001">
    <property type="entry name" value="Cyclic di-GMP phosphodiesterase yahA"/>
    <property type="match status" value="1"/>
</dbReference>
<dbReference type="PROSITE" id="PS50883">
    <property type="entry name" value="EAL"/>
    <property type="match status" value="1"/>
</dbReference>
<dbReference type="Pfam" id="PF00990">
    <property type="entry name" value="GGDEF"/>
    <property type="match status" value="1"/>
</dbReference>
<dbReference type="GO" id="GO:0005886">
    <property type="term" value="C:plasma membrane"/>
    <property type="evidence" value="ECO:0007669"/>
    <property type="project" value="UniProtKB-SubCell"/>
</dbReference>
<dbReference type="SUPFAM" id="SSF55073">
    <property type="entry name" value="Nucleotide cyclase"/>
    <property type="match status" value="1"/>
</dbReference>
<feature type="domain" description="MHYT" evidence="9">
    <location>
        <begin position="24"/>
        <end position="219"/>
    </location>
</feature>
<dbReference type="Gene3D" id="3.20.20.450">
    <property type="entry name" value="EAL domain"/>
    <property type="match status" value="1"/>
</dbReference>
<dbReference type="EMBL" id="JACGCU010000071">
    <property type="protein sequence ID" value="MBA6062461.1"/>
    <property type="molecule type" value="Genomic_DNA"/>
</dbReference>
<evidence type="ECO:0000256" key="4">
    <source>
        <dbReference type="ARBA" id="ARBA00022636"/>
    </source>
</evidence>
<accession>A0A7W2JNY6</accession>
<comment type="subcellular location">
    <subcellularLocation>
        <location evidence="2">Cell inner membrane</location>
    </subcellularLocation>
</comment>
<dbReference type="InterPro" id="IPR000160">
    <property type="entry name" value="GGDEF_dom"/>
</dbReference>
<dbReference type="Proteomes" id="UP000556620">
    <property type="component" value="Unassembled WGS sequence"/>
</dbReference>
<dbReference type="PROSITE" id="PS50887">
    <property type="entry name" value="GGDEF"/>
    <property type="match status" value="1"/>
</dbReference>
<dbReference type="InterPro" id="IPR043128">
    <property type="entry name" value="Rev_trsase/Diguanyl_cyclase"/>
</dbReference>
<evidence type="ECO:0000313" key="10">
    <source>
        <dbReference type="EMBL" id="MBA6062461.1"/>
    </source>
</evidence>
<dbReference type="EC" id="3.1.4.52" evidence="3"/>
<comment type="cofactor">
    <cofactor evidence="1">
        <name>Mg(2+)</name>
        <dbReference type="ChEBI" id="CHEBI:18420"/>
    </cofactor>
</comment>
<keyword evidence="6" id="KW-1133">Transmembrane helix</keyword>
<feature type="transmembrane region" description="Helical" evidence="6">
    <location>
        <begin position="235"/>
        <end position="258"/>
    </location>
</feature>
<dbReference type="SMART" id="SM00052">
    <property type="entry name" value="EAL"/>
    <property type="match status" value="1"/>
</dbReference>
<name>A0A7W2JNY6_9PSED</name>
<reference evidence="10 11" key="1">
    <citation type="submission" date="2020-07" db="EMBL/GenBank/DDBJ databases">
        <title>Diversity of carbapenemase encoding genes among Pseudomonas putida group clinical isolates in a tertiary Brazilian hospital.</title>
        <authorList>
            <person name="Alberto-Lei F."/>
            <person name="Nodari C.S."/>
            <person name="Streling A.P."/>
            <person name="Paulino J.T."/>
            <person name="Bessa-Neto F.O."/>
            <person name="Cayo R."/>
            <person name="Gales A.C."/>
        </authorList>
    </citation>
    <scope>NUCLEOTIDE SEQUENCE [LARGE SCALE GENOMIC DNA]</scope>
    <source>
        <strain evidence="10 11">14535</strain>
    </source>
</reference>
<dbReference type="InterPro" id="IPR052155">
    <property type="entry name" value="Biofilm_reg_signaling"/>
</dbReference>
<dbReference type="PROSITE" id="PS50924">
    <property type="entry name" value="MHYT"/>
    <property type="match status" value="1"/>
</dbReference>
<keyword evidence="4" id="KW-0973">c-di-GMP</keyword>
<keyword evidence="6" id="KW-0472">Membrane</keyword>
<dbReference type="InterPro" id="IPR035919">
    <property type="entry name" value="EAL_sf"/>
</dbReference>
<feature type="transmembrane region" description="Helical" evidence="6">
    <location>
        <begin position="27"/>
        <end position="44"/>
    </location>
</feature>
<evidence type="ECO:0000256" key="5">
    <source>
        <dbReference type="ARBA" id="ARBA00051114"/>
    </source>
</evidence>
<dbReference type="FunFam" id="3.30.70.270:FF:000001">
    <property type="entry name" value="Diguanylate cyclase domain protein"/>
    <property type="match status" value="1"/>
</dbReference>
<gene>
    <name evidence="10" type="ORF">H4C44_25240</name>
</gene>
<evidence type="ECO:0000259" key="7">
    <source>
        <dbReference type="PROSITE" id="PS50883"/>
    </source>
</evidence>
<dbReference type="Pfam" id="PF00563">
    <property type="entry name" value="EAL"/>
    <property type="match status" value="1"/>
</dbReference>
<dbReference type="GO" id="GO:0071732">
    <property type="term" value="P:cellular response to nitric oxide"/>
    <property type="evidence" value="ECO:0007669"/>
    <property type="project" value="UniProtKB-ARBA"/>
</dbReference>
<dbReference type="CDD" id="cd01948">
    <property type="entry name" value="EAL"/>
    <property type="match status" value="1"/>
</dbReference>
<evidence type="ECO:0000313" key="11">
    <source>
        <dbReference type="Proteomes" id="UP000556620"/>
    </source>
</evidence>
<dbReference type="Pfam" id="PF03707">
    <property type="entry name" value="MHYT"/>
    <property type="match status" value="2"/>
</dbReference>
<dbReference type="PANTHER" id="PTHR44757">
    <property type="entry name" value="DIGUANYLATE CYCLASE DGCP"/>
    <property type="match status" value="1"/>
</dbReference>
<feature type="transmembrane region" description="Helical" evidence="6">
    <location>
        <begin position="160"/>
        <end position="179"/>
    </location>
</feature>
<feature type="domain" description="GGDEF" evidence="8">
    <location>
        <begin position="320"/>
        <end position="452"/>
    </location>
</feature>
<dbReference type="InterPro" id="IPR001633">
    <property type="entry name" value="EAL_dom"/>
</dbReference>
<protein>
    <recommendedName>
        <fullName evidence="3">cyclic-guanylate-specific phosphodiesterase</fullName>
        <ecNumber evidence="3">3.1.4.52</ecNumber>
    </recommendedName>
</protein>
<feature type="domain" description="EAL" evidence="7">
    <location>
        <begin position="461"/>
        <end position="716"/>
    </location>
</feature>
<dbReference type="RefSeq" id="WP_110679899.1">
    <property type="nucleotide sequence ID" value="NZ_JACGCU010000071.1"/>
</dbReference>
<dbReference type="Gene3D" id="3.30.70.270">
    <property type="match status" value="1"/>
</dbReference>
<organism evidence="10 11">
    <name type="scientific">Pseudomonas juntendi</name>
    <dbReference type="NCBI Taxonomy" id="2666183"/>
    <lineage>
        <taxon>Bacteria</taxon>
        <taxon>Pseudomonadati</taxon>
        <taxon>Pseudomonadota</taxon>
        <taxon>Gammaproteobacteria</taxon>
        <taxon>Pseudomonadales</taxon>
        <taxon>Pseudomonadaceae</taxon>
        <taxon>Pseudomonas</taxon>
    </lineage>
</organism>
<keyword evidence="6" id="KW-0812">Transmembrane</keyword>
<evidence type="ECO:0000259" key="9">
    <source>
        <dbReference type="PROSITE" id="PS50924"/>
    </source>
</evidence>
<feature type="transmembrane region" description="Helical" evidence="6">
    <location>
        <begin position="125"/>
        <end position="148"/>
    </location>
</feature>
<dbReference type="InterPro" id="IPR029787">
    <property type="entry name" value="Nucleotide_cyclase"/>
</dbReference>
<proteinExistence type="predicted"/>
<dbReference type="InterPro" id="IPR005330">
    <property type="entry name" value="MHYT_dom"/>
</dbReference>
<feature type="transmembrane region" description="Helical" evidence="6">
    <location>
        <begin position="64"/>
        <end position="89"/>
    </location>
</feature>
<evidence type="ECO:0000256" key="2">
    <source>
        <dbReference type="ARBA" id="ARBA00004533"/>
    </source>
</evidence>
<dbReference type="SMART" id="SM00267">
    <property type="entry name" value="GGDEF"/>
    <property type="match status" value="1"/>
</dbReference>
<comment type="caution">
    <text evidence="10">The sequence shown here is derived from an EMBL/GenBank/DDBJ whole genome shotgun (WGS) entry which is preliminary data.</text>
</comment>
<dbReference type="GO" id="GO:0071111">
    <property type="term" value="F:cyclic-guanylate-specific phosphodiesterase activity"/>
    <property type="evidence" value="ECO:0007669"/>
    <property type="project" value="UniProtKB-EC"/>
</dbReference>
<evidence type="ECO:0000259" key="8">
    <source>
        <dbReference type="PROSITE" id="PS50887"/>
    </source>
</evidence>
<comment type="catalytic activity">
    <reaction evidence="5">
        <text>3',3'-c-di-GMP + H2O = 5'-phosphoguanylyl(3'-&gt;5')guanosine + H(+)</text>
        <dbReference type="Rhea" id="RHEA:24902"/>
        <dbReference type="ChEBI" id="CHEBI:15377"/>
        <dbReference type="ChEBI" id="CHEBI:15378"/>
        <dbReference type="ChEBI" id="CHEBI:58754"/>
        <dbReference type="ChEBI" id="CHEBI:58805"/>
        <dbReference type="EC" id="3.1.4.52"/>
    </reaction>
    <physiologicalReaction direction="left-to-right" evidence="5">
        <dbReference type="Rhea" id="RHEA:24903"/>
    </physiologicalReaction>
</comment>
<dbReference type="SUPFAM" id="SSF141868">
    <property type="entry name" value="EAL domain-like"/>
    <property type="match status" value="1"/>
</dbReference>
<dbReference type="NCBIfam" id="TIGR00254">
    <property type="entry name" value="GGDEF"/>
    <property type="match status" value="1"/>
</dbReference>
<dbReference type="PANTHER" id="PTHR44757:SF2">
    <property type="entry name" value="BIOFILM ARCHITECTURE MAINTENANCE PROTEIN MBAA"/>
    <property type="match status" value="1"/>
</dbReference>
<evidence type="ECO:0000256" key="3">
    <source>
        <dbReference type="ARBA" id="ARBA00012282"/>
    </source>
</evidence>
<dbReference type="CDD" id="cd01949">
    <property type="entry name" value="GGDEF"/>
    <property type="match status" value="1"/>
</dbReference>
<evidence type="ECO:0000256" key="1">
    <source>
        <dbReference type="ARBA" id="ARBA00001946"/>
    </source>
</evidence>
<dbReference type="AlphaFoldDB" id="A0A7W2JNY6"/>
<evidence type="ECO:0000256" key="6">
    <source>
        <dbReference type="PROSITE-ProRule" id="PRU00244"/>
    </source>
</evidence>
<feature type="transmembrane region" description="Helical" evidence="6">
    <location>
        <begin position="199"/>
        <end position="220"/>
    </location>
</feature>
<sequence>MEWLGLQLFADLPATGRILLDCRHEPLLVLLAYVVACAACFATLDMAERQSHSEDPTAHRQWNVLGACCLAGGIWAMHFISMLAFQASVEVHYDLPLTILSLLIALAVAWLAMRSLDRKDMRTPHIVQSAVLIGMGIVLMHFVGMAAMQTGARQYYQTGPLLGAAIIAPLTSLLALYLARNFRNGSGTLYQAAKYGASLLIAAGMVASHFTAMSAMTLVIPSDTALRLPSGDNSLQLALGIGFITLLISGASISAALADKKLQSKEHDLRRVSVLLSELDQARASLQQAAHYDALTNLVNRRGFNQLFAERLAEHLASESRLAVMFLDIDHFKRINDSLGHHAGDELLKVIANHIKAATRSQDLVARFGGDEFCVVTSLNSRDEARHLAQRIMQRMKDPIELCGRRMVMTTSIGVSIFPDDGSSAEELLKHADLALYQSKDNGRNSLNFFNDSLKARASIALQLEEELRLALLEERGLCVHYQPIFDQRTGRVAKLEALVRWQHPQHGLLGPDRFIGIAETNGLIVDLDLWVLRHACADLALLQRGGHGDLKVTVNCSAVTLSHDELPNEVEKALFHAGVSAHQLELEVTENALMGDIQRTVNLLKRVRALGVALSIDDFGTGYSSLAYLKHLPLDVLKIDRTFLQGVPASQKDREIVQAIIVMAHTLHLQVVSEGVETEEQRAFLADHACDYLQGFLLGRPMPWAELQPMLDRLQRTLVVFTPCCDTALPGSPDLYAGTPGYRAGASVARRGH</sequence>